<comment type="caution">
    <text evidence="2">The sequence shown here is derived from an EMBL/GenBank/DDBJ whole genome shotgun (WGS) entry which is preliminary data.</text>
</comment>
<accession>A0A3M2J554</accession>
<dbReference type="AlphaFoldDB" id="A0A3M2J554"/>
<evidence type="ECO:0000313" key="3">
    <source>
        <dbReference type="Proteomes" id="UP000269289"/>
    </source>
</evidence>
<evidence type="ECO:0000256" key="1">
    <source>
        <dbReference type="SAM" id="MobiDB-lite"/>
    </source>
</evidence>
<keyword evidence="3" id="KW-1185">Reference proteome</keyword>
<dbReference type="Proteomes" id="UP000269289">
    <property type="component" value="Unassembled WGS sequence"/>
</dbReference>
<feature type="region of interest" description="Disordered" evidence="1">
    <location>
        <begin position="1"/>
        <end position="92"/>
    </location>
</feature>
<feature type="compositionally biased region" description="Low complexity" evidence="1">
    <location>
        <begin position="56"/>
        <end position="92"/>
    </location>
</feature>
<feature type="compositionally biased region" description="Basic and acidic residues" evidence="1">
    <location>
        <begin position="1"/>
        <end position="10"/>
    </location>
</feature>
<reference evidence="2 3" key="1">
    <citation type="submission" date="2018-10" db="EMBL/GenBank/DDBJ databases">
        <title>Isolation, diversity and antifungal activity of actinobacteria from wheat.</title>
        <authorList>
            <person name="Han C."/>
        </authorList>
    </citation>
    <scope>NUCLEOTIDE SEQUENCE [LARGE SCALE GENOMIC DNA]</scope>
    <source>
        <strain evidence="2 3">NEAU-YY56</strain>
    </source>
</reference>
<dbReference type="EMBL" id="RFFI01000100">
    <property type="protein sequence ID" value="RMI06653.1"/>
    <property type="molecule type" value="Genomic_DNA"/>
</dbReference>
<organism evidence="2 3">
    <name type="scientific">Cellulomonas triticagri</name>
    <dbReference type="NCBI Taxonomy" id="2483352"/>
    <lineage>
        <taxon>Bacteria</taxon>
        <taxon>Bacillati</taxon>
        <taxon>Actinomycetota</taxon>
        <taxon>Actinomycetes</taxon>
        <taxon>Micrococcales</taxon>
        <taxon>Cellulomonadaceae</taxon>
        <taxon>Cellulomonas</taxon>
    </lineage>
</organism>
<sequence>MPRRGREPTRSRPRRRSCGRSPPRRAWPTTAGRPRGTRRPPRGSPRPSGRWRSRSPRTGPAGAPGPRTRWSWRSARSWDGSGWGPARDAAGAAPRRYVRALASGTWCSPTRRPCCWCWSRSCWGRSASPCSPWCCISSSAAACGTACSTRVGPSVRVPMARADRRGAAGAILIAGLVAGCGTTAPTGPPGGPTSVADLRERPREVAPVVFEPCGRTPATPERSTLRPRDLTAADADVDPHRFGRIPVDGDLVVEDVGDLLLTDGVLGAGPGYAGMVAAGDGSLTVAPGTITAPVSLQVLDSTESGRRVAFVEVRVGDGTPVAWTDSEDVGVVTDGGDAAVFAPVGAPDSTFWDMDPVIHASIAAQLDDSDGASGVCALRRPAAGGPVDAVLTAIGWGDGWYPVVVGTDAAGEVVSVVVDGMITPWEWSGLPGTPPPDA</sequence>
<proteinExistence type="predicted"/>
<protein>
    <submittedName>
        <fullName evidence="2">DUF4241 domain-containing protein</fullName>
    </submittedName>
</protein>
<evidence type="ECO:0000313" key="2">
    <source>
        <dbReference type="EMBL" id="RMI06653.1"/>
    </source>
</evidence>
<name>A0A3M2J554_9CELL</name>
<gene>
    <name evidence="2" type="ORF">EBM89_15650</name>
</gene>